<dbReference type="GO" id="GO:0006270">
    <property type="term" value="P:DNA replication initiation"/>
    <property type="evidence" value="ECO:0007669"/>
    <property type="project" value="TreeGrafter"/>
</dbReference>
<dbReference type="Pfam" id="PF21298">
    <property type="entry name" value="TopBP1_BRCT0"/>
    <property type="match status" value="1"/>
</dbReference>
<dbReference type="Pfam" id="PF12738">
    <property type="entry name" value="PTCB-BRCT"/>
    <property type="match status" value="2"/>
</dbReference>
<dbReference type="CDD" id="cd00027">
    <property type="entry name" value="BRCT"/>
    <property type="match status" value="1"/>
</dbReference>
<evidence type="ECO:0000259" key="3">
    <source>
        <dbReference type="PROSITE" id="PS50172"/>
    </source>
</evidence>
<evidence type="ECO:0000256" key="1">
    <source>
        <dbReference type="ARBA" id="ARBA00022737"/>
    </source>
</evidence>
<dbReference type="PROSITE" id="PS50172">
    <property type="entry name" value="BRCT"/>
    <property type="match status" value="3"/>
</dbReference>
<feature type="domain" description="BRCT" evidence="3">
    <location>
        <begin position="249"/>
        <end position="339"/>
    </location>
</feature>
<feature type="domain" description="BRCT" evidence="3">
    <location>
        <begin position="417"/>
        <end position="507"/>
    </location>
</feature>
<dbReference type="EMBL" id="OC857943">
    <property type="protein sequence ID" value="CAD7625838.1"/>
    <property type="molecule type" value="Genomic_DNA"/>
</dbReference>
<dbReference type="SUPFAM" id="SSF52113">
    <property type="entry name" value="BRCT domain"/>
    <property type="match status" value="3"/>
</dbReference>
<sequence length="583" mass="65840">MSEEEAEEGLTTGTVGQSIDVSDGGANSPLATDLAADRYIDDKIRVFFIETKTFKSSSQSAPSIGRQPKAMQMAFTSMKTYKFDANWIKEEEVVLNPWANGFRNCLFISDSFDGKAFEYLRSKKARIISPLVILYCYSSECLNRFKSIPDKPYPLFSQCMRKLFVSISGFEGHRKRELIGRIEKMGGNYSRDYTKRVSHLVSDSVRTKKYRVAKQCGSAVVSSHWVDDCWNIYQHNYSGAGEEPIVDKYRLKLFNKLLITVSQVDLPERNQITDIVNNNGGVYSPSLKLNANNCLLLLKEPSGEKYKYAKMKHIPCLDVQWLYDSVAKGFTQCEDNYVIGSKCQSSAQKSAQRTPNTSKQLHKLDSNILNHTFESRSDTITTTITSVPNTDNICLSGDANTEDIAKRIDGLSTYRTSDEPFLEGCDVFVVGFKRPDFEVIKSALISSGSMVYNDFKDMITHVIVGPNVDESEIHDMCDNKSCKLVTIEWLFQCLKQNECYDCTQYEIKRPKSDIRSNGSQNKRRKTEHMFDGPLTVVSTQAMKRGSAHEKSSKFNSKYNHLSIGVGLGLNDPMDVQWDDSSSQ</sequence>
<protein>
    <recommendedName>
        <fullName evidence="3">BRCT domain-containing protein</fullName>
    </recommendedName>
</protein>
<dbReference type="GO" id="GO:0033314">
    <property type="term" value="P:mitotic DNA replication checkpoint signaling"/>
    <property type="evidence" value="ECO:0007669"/>
    <property type="project" value="TreeGrafter"/>
</dbReference>
<keyword evidence="1" id="KW-0677">Repeat</keyword>
<proteinExistence type="predicted"/>
<dbReference type="SMART" id="SM00292">
    <property type="entry name" value="BRCT"/>
    <property type="match status" value="3"/>
</dbReference>
<reference evidence="4" key="1">
    <citation type="submission" date="2020-11" db="EMBL/GenBank/DDBJ databases">
        <authorList>
            <person name="Tran Van P."/>
        </authorList>
    </citation>
    <scope>NUCLEOTIDE SEQUENCE</scope>
</reference>
<dbReference type="CDD" id="cd17731">
    <property type="entry name" value="BRCT_TopBP1_rpt2_like"/>
    <property type="match status" value="1"/>
</dbReference>
<dbReference type="Pfam" id="PF00533">
    <property type="entry name" value="BRCT"/>
    <property type="match status" value="1"/>
</dbReference>
<feature type="domain" description="BRCT" evidence="3">
    <location>
        <begin position="155"/>
        <end position="229"/>
    </location>
</feature>
<evidence type="ECO:0000313" key="4">
    <source>
        <dbReference type="EMBL" id="CAD7625838.1"/>
    </source>
</evidence>
<dbReference type="InterPro" id="IPR049542">
    <property type="entry name" value="TopBP1-like_BRCT0"/>
</dbReference>
<feature type="region of interest" description="Disordered" evidence="2">
    <location>
        <begin position="1"/>
        <end position="24"/>
    </location>
</feature>
<gene>
    <name evidence="4" type="ORF">OSB1V03_LOCUS6271</name>
</gene>
<dbReference type="OrthoDB" id="6505700at2759"/>
<dbReference type="PANTHER" id="PTHR13561:SF20">
    <property type="entry name" value="DNA TOPOISOMERASE 2-BINDING PROTEIN 1"/>
    <property type="match status" value="1"/>
</dbReference>
<dbReference type="Gene3D" id="3.40.50.10190">
    <property type="entry name" value="BRCT domain"/>
    <property type="match status" value="4"/>
</dbReference>
<dbReference type="GO" id="GO:0007095">
    <property type="term" value="P:mitotic G2 DNA damage checkpoint signaling"/>
    <property type="evidence" value="ECO:0007669"/>
    <property type="project" value="TreeGrafter"/>
</dbReference>
<dbReference type="Proteomes" id="UP000759131">
    <property type="component" value="Unassembled WGS sequence"/>
</dbReference>
<dbReference type="InterPro" id="IPR036420">
    <property type="entry name" value="BRCT_dom_sf"/>
</dbReference>
<keyword evidence="5" id="KW-1185">Reference proteome</keyword>
<name>A0A7R9PYN8_9ACAR</name>
<accession>A0A7R9PYN8</accession>
<organism evidence="4">
    <name type="scientific">Medioppia subpectinata</name>
    <dbReference type="NCBI Taxonomy" id="1979941"/>
    <lineage>
        <taxon>Eukaryota</taxon>
        <taxon>Metazoa</taxon>
        <taxon>Ecdysozoa</taxon>
        <taxon>Arthropoda</taxon>
        <taxon>Chelicerata</taxon>
        <taxon>Arachnida</taxon>
        <taxon>Acari</taxon>
        <taxon>Acariformes</taxon>
        <taxon>Sarcoptiformes</taxon>
        <taxon>Oribatida</taxon>
        <taxon>Brachypylina</taxon>
        <taxon>Oppioidea</taxon>
        <taxon>Oppiidae</taxon>
        <taxon>Medioppia</taxon>
    </lineage>
</organism>
<dbReference type="PANTHER" id="PTHR13561">
    <property type="entry name" value="DNA REPLICATION REGULATOR DPB11-RELATED"/>
    <property type="match status" value="1"/>
</dbReference>
<dbReference type="InterPro" id="IPR001357">
    <property type="entry name" value="BRCT_dom"/>
</dbReference>
<evidence type="ECO:0000256" key="2">
    <source>
        <dbReference type="SAM" id="MobiDB-lite"/>
    </source>
</evidence>
<dbReference type="InterPro" id="IPR059215">
    <property type="entry name" value="BRCT2_TopBP1-like"/>
</dbReference>
<dbReference type="EMBL" id="CAJPIZ010003368">
    <property type="protein sequence ID" value="CAG2106268.1"/>
    <property type="molecule type" value="Genomic_DNA"/>
</dbReference>
<evidence type="ECO:0000313" key="5">
    <source>
        <dbReference type="Proteomes" id="UP000759131"/>
    </source>
</evidence>
<dbReference type="AlphaFoldDB" id="A0A7R9PYN8"/>